<feature type="region of interest" description="Disordered" evidence="1">
    <location>
        <begin position="1"/>
        <end position="34"/>
    </location>
</feature>
<dbReference type="EMBL" id="CP027169">
    <property type="protein sequence ID" value="AVK05766.1"/>
    <property type="molecule type" value="Genomic_DNA"/>
</dbReference>
<name>A0A2R3IV16_9PSED</name>
<reference evidence="2 3" key="1">
    <citation type="submission" date="2018-02" db="EMBL/GenBank/DDBJ databases">
        <title>FDA/CDC Antimicrobial Resistant Isolate Bank Genome Sequencing.</title>
        <authorList>
            <person name="Benahmed F.H."/>
            <person name="Lutgring J.D."/>
            <person name="Yoo B."/>
            <person name="Machado M."/>
            <person name="Brown A."/>
            <person name="McAllister G."/>
            <person name="Perry A."/>
            <person name="Halpin A.L."/>
            <person name="Vavikolanu K."/>
            <person name="Ott S."/>
            <person name="Zhao X."/>
            <person name="Tallon L.J."/>
            <person name="Sadzewicz L."/>
            <person name="Aluvathingal J."/>
            <person name="Nadendla S."/>
            <person name="Voskania-kordi A."/>
            <person name="Simonyan V."/>
            <person name="Patel J."/>
            <person name="Shawar R.M."/>
        </authorList>
    </citation>
    <scope>NUCLEOTIDE SEQUENCE [LARGE SCALE GENOMIC DNA]</scope>
    <source>
        <strain evidence="2 3">AR_0356</strain>
    </source>
</reference>
<keyword evidence="3" id="KW-1185">Reference proteome</keyword>
<sequence>MLDRGDPAAAGQDTFPTARDIHAQRRQHAHASNDDASTRHYDFLFLISRGCADRLPE</sequence>
<dbReference type="AlphaFoldDB" id="A0A2R3IV16"/>
<accession>A0A2R3IV16</accession>
<gene>
    <name evidence="2" type="ORF">CSB93_3442</name>
</gene>
<proteinExistence type="predicted"/>
<protein>
    <submittedName>
        <fullName evidence="2">Beta-ketoacyl-acyl carrier protein synthase II</fullName>
    </submittedName>
</protein>
<evidence type="ECO:0000313" key="3">
    <source>
        <dbReference type="Proteomes" id="UP000238390"/>
    </source>
</evidence>
<evidence type="ECO:0000313" key="2">
    <source>
        <dbReference type="EMBL" id="AVK05766.1"/>
    </source>
</evidence>
<organism evidence="2 3">
    <name type="scientific">Pseudomonas paraeruginosa</name>
    <dbReference type="NCBI Taxonomy" id="2994495"/>
    <lineage>
        <taxon>Bacteria</taxon>
        <taxon>Pseudomonadati</taxon>
        <taxon>Pseudomonadota</taxon>
        <taxon>Gammaproteobacteria</taxon>
        <taxon>Pseudomonadales</taxon>
        <taxon>Pseudomonadaceae</taxon>
        <taxon>Pseudomonas</taxon>
    </lineage>
</organism>
<evidence type="ECO:0000256" key="1">
    <source>
        <dbReference type="SAM" id="MobiDB-lite"/>
    </source>
</evidence>
<dbReference type="Proteomes" id="UP000238390">
    <property type="component" value="Chromosome"/>
</dbReference>